<accession>A0A1H2WVG3</accession>
<dbReference type="AlphaFoldDB" id="A0A1H2WVG3"/>
<keyword evidence="1" id="KW-0732">Signal</keyword>
<feature type="chain" id="PRO_5010343477" description="Thymidylate synthase" evidence="1">
    <location>
        <begin position="25"/>
        <end position="321"/>
    </location>
</feature>
<evidence type="ECO:0008006" key="4">
    <source>
        <dbReference type="Google" id="ProtNLM"/>
    </source>
</evidence>
<dbReference type="Proteomes" id="UP000183076">
    <property type="component" value="Unassembled WGS sequence"/>
</dbReference>
<dbReference type="RefSeq" id="WP_074635584.1">
    <property type="nucleotide sequence ID" value="NZ_CP160849.1"/>
</dbReference>
<dbReference type="STRING" id="60137.SAMN04488041_103396"/>
<dbReference type="PROSITE" id="PS51257">
    <property type="entry name" value="PROKAR_LIPOPROTEIN"/>
    <property type="match status" value="1"/>
</dbReference>
<organism evidence="2 3">
    <name type="scientific">Sulfitobacter pontiacus</name>
    <dbReference type="NCBI Taxonomy" id="60137"/>
    <lineage>
        <taxon>Bacteria</taxon>
        <taxon>Pseudomonadati</taxon>
        <taxon>Pseudomonadota</taxon>
        <taxon>Alphaproteobacteria</taxon>
        <taxon>Rhodobacterales</taxon>
        <taxon>Roseobacteraceae</taxon>
        <taxon>Sulfitobacter</taxon>
    </lineage>
</organism>
<feature type="signal peptide" evidence="1">
    <location>
        <begin position="1"/>
        <end position="24"/>
    </location>
</feature>
<protein>
    <recommendedName>
        <fullName evidence="4">Thymidylate synthase</fullName>
    </recommendedName>
</protein>
<sequence>MKFGTSALALCVFLAACGSGTPFNGETEADTGTGTDGSTGASAIPEELANDLKSFSYDPASQTLSITGITADDSEFTANYRRRPGLDRNGYEAYTAQDGSLDRHVTAYVKDIDGTRAAVVMTGGQFEQVFSGAGYSNTSYSAPVAPGTQSEGGLVTYAGNYIGLLNGAGSGEDLAPVADGTNPDTLSRQAAEVTGKVVLTGDFTDAAVAGIIYDRKVTDFDTDGAYDPNSATPFEAQNIALDSTGIAEDGTFFGTASQSNNAVGKYGGIFGGTGATEVAGVIHAENHIALGGSGTPIEYGAFVLTQCGQPGEDAICDQPER</sequence>
<dbReference type="Gene3D" id="2.40.160.90">
    <property type="match status" value="1"/>
</dbReference>
<evidence type="ECO:0000256" key="1">
    <source>
        <dbReference type="SAM" id="SignalP"/>
    </source>
</evidence>
<proteinExistence type="predicted"/>
<reference evidence="3" key="1">
    <citation type="submission" date="2016-10" db="EMBL/GenBank/DDBJ databases">
        <authorList>
            <person name="Varghese N."/>
            <person name="Submissions S."/>
        </authorList>
    </citation>
    <scope>NUCLEOTIDE SEQUENCE [LARGE SCALE GENOMIC DNA]</scope>
    <source>
        <strain evidence="3">DSM 10014</strain>
    </source>
</reference>
<evidence type="ECO:0000313" key="3">
    <source>
        <dbReference type="Proteomes" id="UP000183076"/>
    </source>
</evidence>
<gene>
    <name evidence="2" type="ORF">SAMN04488041_103396</name>
</gene>
<evidence type="ECO:0000313" key="2">
    <source>
        <dbReference type="EMBL" id="SDW84555.1"/>
    </source>
</evidence>
<dbReference type="GeneID" id="94021514"/>
<name>A0A1H2WVG3_9RHOB</name>
<dbReference type="EMBL" id="FNNB01000003">
    <property type="protein sequence ID" value="SDW84555.1"/>
    <property type="molecule type" value="Genomic_DNA"/>
</dbReference>